<evidence type="ECO:0000313" key="3">
    <source>
        <dbReference type="EMBL" id="NEM07593.1"/>
    </source>
</evidence>
<sequence length="368" mass="38284">MNETTLLRDAGPEAPPLSPTARSAARAALLAEIGASRTVRGRLRASLPGRRLSLRLGAAVVAVAVAWTTAVVVAPGDAAPGRPAPPATATAPAAPGGVDLVAAEAVTFPVSLDPVPQGLTPLHSRRGGIARYGSTPPFHVADYEPTSLVSGDPDAAGAADPGRVLLGLYPEDPRSSEEYGSWAEGDPTGTATVDGIEAGVWREEGVVSLLWERPDGQWVWLAGEGRQARTETLVAVAESIVDRPQPVGLQFGLAPAGWSVGGYEESRSLDLVSDTDPDLLLRLSAVGPRYDGTIDELLDGLPMAAPVETVTVQGRPGRLALVEGDVGTPPSWTLLGQLPDGRFFRLLAPQELTREQVLQIGEQVTAAP</sequence>
<dbReference type="RefSeq" id="WP_163477678.1">
    <property type="nucleotide sequence ID" value="NZ_JAAGWE010000029.1"/>
</dbReference>
<reference evidence="3 4" key="1">
    <citation type="submission" date="2019-12" db="EMBL/GenBank/DDBJ databases">
        <title>WGS of CPCC 203550 I12A-02606.</title>
        <authorList>
            <person name="Jiang Z."/>
        </authorList>
    </citation>
    <scope>NUCLEOTIDE SEQUENCE [LARGE SCALE GENOMIC DNA]</scope>
    <source>
        <strain evidence="3 4">I12A-02606</strain>
    </source>
</reference>
<keyword evidence="2" id="KW-1133">Transmembrane helix</keyword>
<feature type="region of interest" description="Disordered" evidence="1">
    <location>
        <begin position="1"/>
        <end position="20"/>
    </location>
</feature>
<name>A0A6P0GJS7_9ACTN</name>
<keyword evidence="2" id="KW-0812">Transmembrane</keyword>
<evidence type="ECO:0000256" key="1">
    <source>
        <dbReference type="SAM" id="MobiDB-lite"/>
    </source>
</evidence>
<protein>
    <submittedName>
        <fullName evidence="3">Uncharacterized protein</fullName>
    </submittedName>
</protein>
<gene>
    <name evidence="3" type="ORF">GCU54_16460</name>
</gene>
<evidence type="ECO:0000256" key="2">
    <source>
        <dbReference type="SAM" id="Phobius"/>
    </source>
</evidence>
<keyword evidence="2" id="KW-0472">Membrane</keyword>
<dbReference type="Proteomes" id="UP000471126">
    <property type="component" value="Unassembled WGS sequence"/>
</dbReference>
<feature type="transmembrane region" description="Helical" evidence="2">
    <location>
        <begin position="52"/>
        <end position="74"/>
    </location>
</feature>
<evidence type="ECO:0000313" key="4">
    <source>
        <dbReference type="Proteomes" id="UP000471126"/>
    </source>
</evidence>
<dbReference type="EMBL" id="JAAGWE010000029">
    <property type="protein sequence ID" value="NEM07593.1"/>
    <property type="molecule type" value="Genomic_DNA"/>
</dbReference>
<proteinExistence type="predicted"/>
<dbReference type="AlphaFoldDB" id="A0A6P0GJS7"/>
<organism evidence="3 4">
    <name type="scientific">Geodermatophilus normandii</name>
    <dbReference type="NCBI Taxonomy" id="1137989"/>
    <lineage>
        <taxon>Bacteria</taxon>
        <taxon>Bacillati</taxon>
        <taxon>Actinomycetota</taxon>
        <taxon>Actinomycetes</taxon>
        <taxon>Geodermatophilales</taxon>
        <taxon>Geodermatophilaceae</taxon>
        <taxon>Geodermatophilus</taxon>
    </lineage>
</organism>
<accession>A0A6P0GJS7</accession>
<comment type="caution">
    <text evidence="3">The sequence shown here is derived from an EMBL/GenBank/DDBJ whole genome shotgun (WGS) entry which is preliminary data.</text>
</comment>